<evidence type="ECO:0000313" key="2">
    <source>
        <dbReference type="Proteomes" id="UP000291084"/>
    </source>
</evidence>
<dbReference type="EMBL" id="AP015034">
    <property type="protein sequence ID" value="BAT73473.1"/>
    <property type="molecule type" value="Genomic_DNA"/>
</dbReference>
<accession>A0A0S3QYR2</accession>
<organism evidence="1 2">
    <name type="scientific">Vigna angularis var. angularis</name>
    <dbReference type="NCBI Taxonomy" id="157739"/>
    <lineage>
        <taxon>Eukaryota</taxon>
        <taxon>Viridiplantae</taxon>
        <taxon>Streptophyta</taxon>
        <taxon>Embryophyta</taxon>
        <taxon>Tracheophyta</taxon>
        <taxon>Spermatophyta</taxon>
        <taxon>Magnoliopsida</taxon>
        <taxon>eudicotyledons</taxon>
        <taxon>Gunneridae</taxon>
        <taxon>Pentapetalae</taxon>
        <taxon>rosids</taxon>
        <taxon>fabids</taxon>
        <taxon>Fabales</taxon>
        <taxon>Fabaceae</taxon>
        <taxon>Papilionoideae</taxon>
        <taxon>50 kb inversion clade</taxon>
        <taxon>NPAAA clade</taxon>
        <taxon>indigoferoid/millettioid clade</taxon>
        <taxon>Phaseoleae</taxon>
        <taxon>Vigna</taxon>
    </lineage>
</organism>
<gene>
    <name evidence="1" type="primary">Vigan.01G095900</name>
    <name evidence="1" type="ORF">VIGAN_01095900</name>
</gene>
<evidence type="ECO:0000313" key="1">
    <source>
        <dbReference type="EMBL" id="BAT73473.1"/>
    </source>
</evidence>
<protein>
    <submittedName>
        <fullName evidence="1">Uncharacterized protein</fullName>
    </submittedName>
</protein>
<reference evidence="1 2" key="1">
    <citation type="journal article" date="2015" name="Sci. Rep.">
        <title>The power of single molecule real-time sequencing technology in the de novo assembly of a eukaryotic genome.</title>
        <authorList>
            <person name="Sakai H."/>
            <person name="Naito K."/>
            <person name="Ogiso-Tanaka E."/>
            <person name="Takahashi Y."/>
            <person name="Iseki K."/>
            <person name="Muto C."/>
            <person name="Satou K."/>
            <person name="Teruya K."/>
            <person name="Shiroma A."/>
            <person name="Shimoji M."/>
            <person name="Hirano T."/>
            <person name="Itoh T."/>
            <person name="Kaga A."/>
            <person name="Tomooka N."/>
        </authorList>
    </citation>
    <scope>NUCLEOTIDE SEQUENCE [LARGE SCALE GENOMIC DNA]</scope>
    <source>
        <strain evidence="2">cv. Shumari</strain>
    </source>
</reference>
<dbReference type="Proteomes" id="UP000291084">
    <property type="component" value="Chromosome 1"/>
</dbReference>
<feature type="non-terminal residue" evidence="1">
    <location>
        <position position="1"/>
    </location>
</feature>
<name>A0A0S3QYR2_PHAAN</name>
<dbReference type="AlphaFoldDB" id="A0A0S3QYR2"/>
<keyword evidence="2" id="KW-1185">Reference proteome</keyword>
<sequence>QIGNQFQKLEIDGTTQQHISCPSSPAACDGTQRTVDTTSLLSKAGGHKGRRWKLGINCINWGLNWGFWILDVQGYRRLNRDGDTIWDSRVSAGLDLVFCRLNCE</sequence>
<proteinExistence type="predicted"/>